<protein>
    <recommendedName>
        <fullName evidence="4">WXG100 family type VII secretion target</fullName>
    </recommendedName>
</protein>
<dbReference type="AlphaFoldDB" id="A0A852VSC4"/>
<reference evidence="2 3" key="1">
    <citation type="submission" date="2020-07" db="EMBL/GenBank/DDBJ databases">
        <title>Sequencing the genomes of 1000 actinobacteria strains.</title>
        <authorList>
            <person name="Klenk H.-P."/>
        </authorList>
    </citation>
    <scope>NUCLEOTIDE SEQUENCE [LARGE SCALE GENOMIC DNA]</scope>
    <source>
        <strain evidence="2 3">DSM 26154</strain>
    </source>
</reference>
<comment type="caution">
    <text evidence="2">The sequence shown here is derived from an EMBL/GenBank/DDBJ whole genome shotgun (WGS) entry which is preliminary data.</text>
</comment>
<proteinExistence type="predicted"/>
<feature type="transmembrane region" description="Helical" evidence="1">
    <location>
        <begin position="216"/>
        <end position="249"/>
    </location>
</feature>
<evidence type="ECO:0000256" key="1">
    <source>
        <dbReference type="SAM" id="Phobius"/>
    </source>
</evidence>
<keyword evidence="3" id="KW-1185">Reference proteome</keyword>
<dbReference type="RefSeq" id="WP_185991560.1">
    <property type="nucleotide sequence ID" value="NZ_JACCAE010000001.1"/>
</dbReference>
<accession>A0A852VSC4</accession>
<name>A0A852VSC4_9MICO</name>
<dbReference type="EMBL" id="JACCAE010000001">
    <property type="protein sequence ID" value="NYF98788.1"/>
    <property type="molecule type" value="Genomic_DNA"/>
</dbReference>
<dbReference type="Proteomes" id="UP000554054">
    <property type="component" value="Unassembled WGS sequence"/>
</dbReference>
<gene>
    <name evidence="2" type="ORF">BJY20_002180</name>
</gene>
<organism evidence="2 3">
    <name type="scientific">Janibacter cremeus</name>
    <dbReference type="NCBI Taxonomy" id="1285192"/>
    <lineage>
        <taxon>Bacteria</taxon>
        <taxon>Bacillati</taxon>
        <taxon>Actinomycetota</taxon>
        <taxon>Actinomycetes</taxon>
        <taxon>Micrococcales</taxon>
        <taxon>Intrasporangiaceae</taxon>
        <taxon>Janibacter</taxon>
    </lineage>
</organism>
<keyword evidence="1" id="KW-0472">Membrane</keyword>
<evidence type="ECO:0008006" key="4">
    <source>
        <dbReference type="Google" id="ProtNLM"/>
    </source>
</evidence>
<evidence type="ECO:0000313" key="3">
    <source>
        <dbReference type="Proteomes" id="UP000554054"/>
    </source>
</evidence>
<sequence length="456" mass="48501">MESSPKNNQVIEYVEGSPSDIIDRGDRIKTLGEQMLNSANVLESIKTQAFDMDGMQGKSIDVLRESIGDSYRVLEQAGELYKPVGPIIKTYGEALEDLQPKIRSAVDDCEDLWSHYDSLPGDKDGSTIPVEDGGFLGWGGHDADSPEAQAEADENKAAKDAYDDWKARAEDFDDYWESWDEAFTTAADGIGDEMSDSIKDGFWEVLGDIGDILGKIGLVVGIAALILGGPFTAIALALAAAALAVAVVQTFEDGKLGWNDLGNVSLAALGVVPFGKFGKYLAMDDVLGKGGKAIKGFVDDSGKAIKGFADDSGKAIKGFINDGGKAIKGFADDGGKAFKGFLDDGGKAFKGFLDDGGKFVNKGMEKFGKVDWGATAAKAGSTLIEGRPKSVADGLLRAMHGQSLDDFTQAAKYLDELSPGKALLASQLDIVGAQGKHAVDVWQSYTTGRDWVNEYR</sequence>
<keyword evidence="1" id="KW-1133">Transmembrane helix</keyword>
<evidence type="ECO:0000313" key="2">
    <source>
        <dbReference type="EMBL" id="NYF98788.1"/>
    </source>
</evidence>
<keyword evidence="1" id="KW-0812">Transmembrane</keyword>